<dbReference type="PANTHER" id="PTHR11799:SF20">
    <property type="entry name" value="SMP-30_GLUCONOLACTONASE_LRE-LIKE REGION DOMAIN-CONTAINING PROTEIN"/>
    <property type="match status" value="1"/>
</dbReference>
<dbReference type="InterPro" id="IPR051288">
    <property type="entry name" value="Serum_paraoxonase/arylesterase"/>
</dbReference>
<organism evidence="2 3">
    <name type="scientific">Penicillium steckii</name>
    <dbReference type="NCBI Taxonomy" id="303698"/>
    <lineage>
        <taxon>Eukaryota</taxon>
        <taxon>Fungi</taxon>
        <taxon>Dikarya</taxon>
        <taxon>Ascomycota</taxon>
        <taxon>Pezizomycotina</taxon>
        <taxon>Eurotiomycetes</taxon>
        <taxon>Eurotiomycetidae</taxon>
        <taxon>Eurotiales</taxon>
        <taxon>Aspergillaceae</taxon>
        <taxon>Penicillium</taxon>
    </lineage>
</organism>
<sequence>MARAGLQPRRQSSRLVRGTGAVLILAILYKIFFQSIAFPCLTSNSADREDEQDTKQEVDGFSWSCTRLEHPLMEGCEHLWLDEKNRRLYGTCSNFSRHEDTPDSANVTHRDHVSVMEIDSPPGQSNAYNLYQLEIAEDFDGELNLHGLDAHRIGDQLRFWLINHRPSTEIITEEDPEEDPEEKLNYTIEVFDLDEDTGTLLPVKTISSDALDSPNNLAVDPIGDEILVINDYLTKVGPFRGKLTGGEAYLSLCMTESGECRMVANKGFEFANGMVSDSHGRFYVSATTGSVVIYELEHGQLKTLDSFGQQMAIDRISVNAEDNLVITTFPGQFELQKASSDPHEPVVGASIFSTARQKPDTTEPDKQGYEAYLLIEDEDGELMPSTTIAVHDAKTDRLFLAGKFSRGISICTRQ</sequence>
<dbReference type="Gene3D" id="2.120.10.30">
    <property type="entry name" value="TolB, C-terminal domain"/>
    <property type="match status" value="1"/>
</dbReference>
<evidence type="ECO:0008006" key="4">
    <source>
        <dbReference type="Google" id="ProtNLM"/>
    </source>
</evidence>
<evidence type="ECO:0000256" key="1">
    <source>
        <dbReference type="SAM" id="Phobius"/>
    </source>
</evidence>
<protein>
    <recommendedName>
        <fullName evidence="4">SMP-30/Gluconolactonase/LRE-like region domain-containing protein</fullName>
    </recommendedName>
</protein>
<keyword evidence="1" id="KW-0472">Membrane</keyword>
<reference evidence="3" key="1">
    <citation type="journal article" date="2017" name="Nat. Microbiol.">
        <title>Global analysis of biosynthetic gene clusters reveals vast potential of secondary metabolite production in Penicillium species.</title>
        <authorList>
            <person name="Nielsen J.C."/>
            <person name="Grijseels S."/>
            <person name="Prigent S."/>
            <person name="Ji B."/>
            <person name="Dainat J."/>
            <person name="Nielsen K.F."/>
            <person name="Frisvad J.C."/>
            <person name="Workman M."/>
            <person name="Nielsen J."/>
        </authorList>
    </citation>
    <scope>NUCLEOTIDE SEQUENCE [LARGE SCALE GENOMIC DNA]</scope>
    <source>
        <strain evidence="3">IBT 24891</strain>
    </source>
</reference>
<dbReference type="PANTHER" id="PTHR11799">
    <property type="entry name" value="PARAOXONASE"/>
    <property type="match status" value="1"/>
</dbReference>
<name>A0A1V6TPQ2_9EURO</name>
<keyword evidence="1" id="KW-0812">Transmembrane</keyword>
<keyword evidence="1" id="KW-1133">Transmembrane helix</keyword>
<dbReference type="EMBL" id="MLKD01000004">
    <property type="protein sequence ID" value="OQE27880.1"/>
    <property type="molecule type" value="Genomic_DNA"/>
</dbReference>
<keyword evidence="3" id="KW-1185">Reference proteome</keyword>
<dbReference type="SUPFAM" id="SSF63829">
    <property type="entry name" value="Calcium-dependent phosphotriesterase"/>
    <property type="match status" value="1"/>
</dbReference>
<dbReference type="Proteomes" id="UP000191285">
    <property type="component" value="Unassembled WGS sequence"/>
</dbReference>
<proteinExistence type="predicted"/>
<evidence type="ECO:0000313" key="2">
    <source>
        <dbReference type="EMBL" id="OQE27880.1"/>
    </source>
</evidence>
<dbReference type="OrthoDB" id="5307922at2759"/>
<gene>
    <name evidence="2" type="ORF">PENSTE_c004G02024</name>
</gene>
<accession>A0A1V6TPQ2</accession>
<dbReference type="AlphaFoldDB" id="A0A1V6TPQ2"/>
<evidence type="ECO:0000313" key="3">
    <source>
        <dbReference type="Proteomes" id="UP000191285"/>
    </source>
</evidence>
<comment type="caution">
    <text evidence="2">The sequence shown here is derived from an EMBL/GenBank/DDBJ whole genome shotgun (WGS) entry which is preliminary data.</text>
</comment>
<feature type="transmembrane region" description="Helical" evidence="1">
    <location>
        <begin position="21"/>
        <end position="38"/>
    </location>
</feature>
<dbReference type="InterPro" id="IPR011042">
    <property type="entry name" value="6-blade_b-propeller_TolB-like"/>
</dbReference>